<protein>
    <submittedName>
        <fullName evidence="1">Uncharacterized protein</fullName>
    </submittedName>
</protein>
<sequence>IEHAISPCGLILPTIQRLALVEGVNMLSAGGVWALVSLKHTTSERGLK</sequence>
<evidence type="ECO:0000313" key="1">
    <source>
        <dbReference type="EMBL" id="SBR94731.1"/>
    </source>
</evidence>
<gene>
    <name evidence="1" type="primary">Nfu_g_1_013916</name>
</gene>
<dbReference type="EMBL" id="HAEH01012416">
    <property type="protein sequence ID" value="SBR94731.1"/>
    <property type="molecule type" value="Transcribed_RNA"/>
</dbReference>
<dbReference type="AlphaFoldDB" id="A0A1A8QMH0"/>
<feature type="non-terminal residue" evidence="1">
    <location>
        <position position="48"/>
    </location>
</feature>
<proteinExistence type="predicted"/>
<reference evidence="1" key="2">
    <citation type="submission" date="2016-06" db="EMBL/GenBank/DDBJ databases">
        <title>The genome of a short-lived fish provides insights into sex chromosome evolution and the genetic control of aging.</title>
        <authorList>
            <person name="Reichwald K."/>
            <person name="Felder M."/>
            <person name="Petzold A."/>
            <person name="Koch P."/>
            <person name="Groth M."/>
            <person name="Platzer M."/>
        </authorList>
    </citation>
    <scope>NUCLEOTIDE SEQUENCE</scope>
    <source>
        <tissue evidence="1">Brain</tissue>
    </source>
</reference>
<feature type="non-terminal residue" evidence="1">
    <location>
        <position position="1"/>
    </location>
</feature>
<name>A0A1A8QMH0_9TELE</name>
<organism evidence="1">
    <name type="scientific">Nothobranchius rachovii</name>
    <name type="common">bluefin notho</name>
    <dbReference type="NCBI Taxonomy" id="451742"/>
    <lineage>
        <taxon>Eukaryota</taxon>
        <taxon>Metazoa</taxon>
        <taxon>Chordata</taxon>
        <taxon>Craniata</taxon>
        <taxon>Vertebrata</taxon>
        <taxon>Euteleostomi</taxon>
        <taxon>Actinopterygii</taxon>
        <taxon>Neopterygii</taxon>
        <taxon>Teleostei</taxon>
        <taxon>Neoteleostei</taxon>
        <taxon>Acanthomorphata</taxon>
        <taxon>Ovalentaria</taxon>
        <taxon>Atherinomorphae</taxon>
        <taxon>Cyprinodontiformes</taxon>
        <taxon>Nothobranchiidae</taxon>
        <taxon>Nothobranchius</taxon>
    </lineage>
</organism>
<reference evidence="1" key="1">
    <citation type="submission" date="2016-05" db="EMBL/GenBank/DDBJ databases">
        <authorList>
            <person name="Lavstsen T."/>
            <person name="Jespersen J.S."/>
        </authorList>
    </citation>
    <scope>NUCLEOTIDE SEQUENCE</scope>
    <source>
        <tissue evidence="1">Brain</tissue>
    </source>
</reference>
<accession>A0A1A8QMH0</accession>